<reference evidence="1" key="2">
    <citation type="journal article" date="2015" name="Data Brief">
        <title>Shoot transcriptome of the giant reed, Arundo donax.</title>
        <authorList>
            <person name="Barrero R.A."/>
            <person name="Guerrero F.D."/>
            <person name="Moolhuijzen P."/>
            <person name="Goolsby J.A."/>
            <person name="Tidwell J."/>
            <person name="Bellgard S.E."/>
            <person name="Bellgard M.I."/>
        </authorList>
    </citation>
    <scope>NUCLEOTIDE SEQUENCE</scope>
    <source>
        <tissue evidence="1">Shoot tissue taken approximately 20 cm above the soil surface</tissue>
    </source>
</reference>
<organism evidence="1">
    <name type="scientific">Arundo donax</name>
    <name type="common">Giant reed</name>
    <name type="synonym">Donax arundinaceus</name>
    <dbReference type="NCBI Taxonomy" id="35708"/>
    <lineage>
        <taxon>Eukaryota</taxon>
        <taxon>Viridiplantae</taxon>
        <taxon>Streptophyta</taxon>
        <taxon>Embryophyta</taxon>
        <taxon>Tracheophyta</taxon>
        <taxon>Spermatophyta</taxon>
        <taxon>Magnoliopsida</taxon>
        <taxon>Liliopsida</taxon>
        <taxon>Poales</taxon>
        <taxon>Poaceae</taxon>
        <taxon>PACMAD clade</taxon>
        <taxon>Arundinoideae</taxon>
        <taxon>Arundineae</taxon>
        <taxon>Arundo</taxon>
    </lineage>
</organism>
<reference evidence="1" key="1">
    <citation type="submission" date="2014-09" db="EMBL/GenBank/DDBJ databases">
        <authorList>
            <person name="Magalhaes I.L.F."/>
            <person name="Oliveira U."/>
            <person name="Santos F.R."/>
            <person name="Vidigal T.H.D.A."/>
            <person name="Brescovit A.D."/>
            <person name="Santos A.J."/>
        </authorList>
    </citation>
    <scope>NUCLEOTIDE SEQUENCE</scope>
    <source>
        <tissue evidence="1">Shoot tissue taken approximately 20 cm above the soil surface</tissue>
    </source>
</reference>
<protein>
    <submittedName>
        <fullName evidence="1">Uncharacterized protein</fullName>
    </submittedName>
</protein>
<name>A0A0A9BR13_ARUDO</name>
<sequence length="62" mass="7154">MVQTETDCLIIQQNFPYLWLSSTIRSSPKSVLFYVTTTRTKKAALSHRQIIIFMESSSVDQN</sequence>
<accession>A0A0A9BR13</accession>
<dbReference type="AlphaFoldDB" id="A0A0A9BR13"/>
<evidence type="ECO:0000313" key="1">
    <source>
        <dbReference type="EMBL" id="JAD61737.1"/>
    </source>
</evidence>
<proteinExistence type="predicted"/>
<dbReference type="EMBL" id="GBRH01236158">
    <property type="protein sequence ID" value="JAD61737.1"/>
    <property type="molecule type" value="Transcribed_RNA"/>
</dbReference>